<organism evidence="1 2">
    <name type="scientific">Clonorchis sinensis</name>
    <name type="common">Chinese liver fluke</name>
    <dbReference type="NCBI Taxonomy" id="79923"/>
    <lineage>
        <taxon>Eukaryota</taxon>
        <taxon>Metazoa</taxon>
        <taxon>Spiralia</taxon>
        <taxon>Lophotrochozoa</taxon>
        <taxon>Platyhelminthes</taxon>
        <taxon>Trematoda</taxon>
        <taxon>Digenea</taxon>
        <taxon>Opisthorchiida</taxon>
        <taxon>Opisthorchiata</taxon>
        <taxon>Opisthorchiidae</taxon>
        <taxon>Clonorchis</taxon>
    </lineage>
</organism>
<protein>
    <submittedName>
        <fullName evidence="1">Uncharacterized protein</fullName>
    </submittedName>
</protein>
<feature type="non-terminal residue" evidence="1">
    <location>
        <position position="1"/>
    </location>
</feature>
<name>A0A3R7GCX7_CLOSI</name>
<reference evidence="1 2" key="2">
    <citation type="journal article" date="2021" name="Genomics">
        <title>High-quality reference genome for Clonorchis sinensis.</title>
        <authorList>
            <person name="Young N.D."/>
            <person name="Stroehlein A.J."/>
            <person name="Kinkar L."/>
            <person name="Wang T."/>
            <person name="Sohn W.M."/>
            <person name="Chang B.C.H."/>
            <person name="Kaur P."/>
            <person name="Weisz D."/>
            <person name="Dudchenko O."/>
            <person name="Aiden E.L."/>
            <person name="Korhonen P.K."/>
            <person name="Gasser R.B."/>
        </authorList>
    </citation>
    <scope>NUCLEOTIDE SEQUENCE [LARGE SCALE GENOMIC DNA]</scope>
    <source>
        <strain evidence="1">Cs-k2</strain>
    </source>
</reference>
<keyword evidence="2" id="KW-1185">Reference proteome</keyword>
<dbReference type="InParanoid" id="A0A3R7GCX7"/>
<dbReference type="Proteomes" id="UP000286415">
    <property type="component" value="Unassembled WGS sequence"/>
</dbReference>
<evidence type="ECO:0000313" key="1">
    <source>
        <dbReference type="EMBL" id="KAG5441705.1"/>
    </source>
</evidence>
<dbReference type="AlphaFoldDB" id="A0A3R7GCX7"/>
<accession>A0A3R7GCX7</accession>
<dbReference type="EMBL" id="NIRI02000076">
    <property type="protein sequence ID" value="KAG5441705.1"/>
    <property type="molecule type" value="Genomic_DNA"/>
</dbReference>
<evidence type="ECO:0000313" key="2">
    <source>
        <dbReference type="Proteomes" id="UP000286415"/>
    </source>
</evidence>
<gene>
    <name evidence="1" type="ORF">CSKR_103160</name>
</gene>
<feature type="non-terminal residue" evidence="1">
    <location>
        <position position="68"/>
    </location>
</feature>
<reference evidence="1 2" key="1">
    <citation type="journal article" date="2018" name="Biotechnol. Adv.">
        <title>Improved genomic resources and new bioinformatic workflow for the carcinogenic parasite Clonorchis sinensis: Biotechnological implications.</title>
        <authorList>
            <person name="Wang D."/>
            <person name="Korhonen P.K."/>
            <person name="Gasser R.B."/>
            <person name="Young N.D."/>
        </authorList>
    </citation>
    <scope>NUCLEOTIDE SEQUENCE [LARGE SCALE GENOMIC DNA]</scope>
    <source>
        <strain evidence="1">Cs-k2</strain>
    </source>
</reference>
<sequence length="68" mass="7581">DPDTEKHLSAMSKTTYGSTFLTHLMDILKSPTGATIREDILPRLQAQVETMICTIPDVRVLNAQKKPL</sequence>
<proteinExistence type="predicted"/>
<comment type="caution">
    <text evidence="1">The sequence shown here is derived from an EMBL/GenBank/DDBJ whole genome shotgun (WGS) entry which is preliminary data.</text>
</comment>